<evidence type="ECO:0000256" key="1">
    <source>
        <dbReference type="ARBA" id="ARBA00007435"/>
    </source>
</evidence>
<dbReference type="PANTHER" id="PTHR34477:SF5">
    <property type="entry name" value="BSL5627 PROTEIN"/>
    <property type="match status" value="1"/>
</dbReference>
<dbReference type="InterPro" id="IPR000305">
    <property type="entry name" value="GIY-YIG_endonuc"/>
</dbReference>
<name>A0A249MRM9_SPHXE</name>
<dbReference type="CDD" id="cd10448">
    <property type="entry name" value="GIY-YIG_unchar_3"/>
    <property type="match status" value="1"/>
</dbReference>
<dbReference type="Pfam" id="PF01541">
    <property type="entry name" value="GIY-YIG"/>
    <property type="match status" value="1"/>
</dbReference>
<evidence type="ECO:0000313" key="4">
    <source>
        <dbReference type="Proteomes" id="UP000217141"/>
    </source>
</evidence>
<evidence type="ECO:0000313" key="3">
    <source>
        <dbReference type="EMBL" id="ASY44016.1"/>
    </source>
</evidence>
<dbReference type="InterPro" id="IPR050190">
    <property type="entry name" value="UPF0213_domain"/>
</dbReference>
<reference evidence="3 4" key="1">
    <citation type="submission" date="2017-08" db="EMBL/GenBank/DDBJ databases">
        <title>Whole Genome Sequence of Sphingobium hydrophobicum C1: Insights into Adaption to the Electronic-waste Contaminated Sediment.</title>
        <authorList>
            <person name="Song D."/>
            <person name="Chen X."/>
            <person name="Xu M."/>
        </authorList>
    </citation>
    <scope>NUCLEOTIDE SEQUENCE [LARGE SCALE GENOMIC DNA]</scope>
    <source>
        <strain evidence="3 4">C1</strain>
    </source>
</reference>
<evidence type="ECO:0000259" key="2">
    <source>
        <dbReference type="PROSITE" id="PS50164"/>
    </source>
</evidence>
<feature type="domain" description="GIY-YIG" evidence="2">
    <location>
        <begin position="24"/>
        <end position="100"/>
    </location>
</feature>
<dbReference type="Proteomes" id="UP000217141">
    <property type="component" value="Chromosome I"/>
</dbReference>
<sequence>MPFTVTPAKAGVSGADALQLDMARGGYTYVMTNKPRGVLYIGVTADIATRAQHHRKGTGSAFCKKYGLTRLVLVEPHDDIRLAIAREKALKAWKREWKIRLVEEANPDWRDMSDVIF</sequence>
<organism evidence="3 4">
    <name type="scientific">Sphingobium xenophagum</name>
    <dbReference type="NCBI Taxonomy" id="121428"/>
    <lineage>
        <taxon>Bacteria</taxon>
        <taxon>Pseudomonadati</taxon>
        <taxon>Pseudomonadota</taxon>
        <taxon>Alphaproteobacteria</taxon>
        <taxon>Sphingomonadales</taxon>
        <taxon>Sphingomonadaceae</taxon>
        <taxon>Sphingobium</taxon>
    </lineage>
</organism>
<dbReference type="PROSITE" id="PS50164">
    <property type="entry name" value="GIY_YIG"/>
    <property type="match status" value="1"/>
</dbReference>
<protein>
    <submittedName>
        <fullName evidence="3">Excinuclease ABC subunit C</fullName>
    </submittedName>
</protein>
<dbReference type="EMBL" id="CP022745">
    <property type="protein sequence ID" value="ASY44016.1"/>
    <property type="molecule type" value="Genomic_DNA"/>
</dbReference>
<dbReference type="SUPFAM" id="SSF82771">
    <property type="entry name" value="GIY-YIG endonuclease"/>
    <property type="match status" value="1"/>
</dbReference>
<dbReference type="AlphaFoldDB" id="A0A249MRM9"/>
<dbReference type="InterPro" id="IPR035901">
    <property type="entry name" value="GIY-YIG_endonuc_sf"/>
</dbReference>
<proteinExistence type="inferred from homology"/>
<comment type="similarity">
    <text evidence="1">Belongs to the UPF0213 family.</text>
</comment>
<dbReference type="KEGG" id="shyd:CJD35_05770"/>
<gene>
    <name evidence="3" type="ORF">CJD35_05770</name>
</gene>
<dbReference type="Gene3D" id="3.40.1440.10">
    <property type="entry name" value="GIY-YIG endonuclease"/>
    <property type="match status" value="1"/>
</dbReference>
<dbReference type="RefSeq" id="WP_017183184.1">
    <property type="nucleotide sequence ID" value="NZ_CP022745.1"/>
</dbReference>
<accession>A0A249MRM9</accession>
<dbReference type="PANTHER" id="PTHR34477">
    <property type="entry name" value="UPF0213 PROTEIN YHBQ"/>
    <property type="match status" value="1"/>
</dbReference>